<proteinExistence type="predicted"/>
<dbReference type="AlphaFoldDB" id="A0A518G4T1"/>
<dbReference type="EMBL" id="CP036298">
    <property type="protein sequence ID" value="QDV23604.1"/>
    <property type="molecule type" value="Genomic_DNA"/>
</dbReference>
<reference evidence="1 2" key="1">
    <citation type="submission" date="2019-02" db="EMBL/GenBank/DDBJ databases">
        <title>Deep-cultivation of Planctomycetes and their phenomic and genomic characterization uncovers novel biology.</title>
        <authorList>
            <person name="Wiegand S."/>
            <person name="Jogler M."/>
            <person name="Boedeker C."/>
            <person name="Pinto D."/>
            <person name="Vollmers J."/>
            <person name="Rivas-Marin E."/>
            <person name="Kohn T."/>
            <person name="Peeters S.H."/>
            <person name="Heuer A."/>
            <person name="Rast P."/>
            <person name="Oberbeckmann S."/>
            <person name="Bunk B."/>
            <person name="Jeske O."/>
            <person name="Meyerdierks A."/>
            <person name="Storesund J.E."/>
            <person name="Kallscheuer N."/>
            <person name="Luecker S."/>
            <person name="Lage O.M."/>
            <person name="Pohl T."/>
            <person name="Merkel B.J."/>
            <person name="Hornburger P."/>
            <person name="Mueller R.-W."/>
            <person name="Bruemmer F."/>
            <person name="Labrenz M."/>
            <person name="Spormann A.M."/>
            <person name="Op den Camp H."/>
            <person name="Overmann J."/>
            <person name="Amann R."/>
            <person name="Jetten M.S.M."/>
            <person name="Mascher T."/>
            <person name="Medema M.H."/>
            <person name="Devos D.P."/>
            <person name="Kaster A.-K."/>
            <person name="Ovreas L."/>
            <person name="Rohde M."/>
            <person name="Galperin M.Y."/>
            <person name="Jogler C."/>
        </authorList>
    </citation>
    <scope>NUCLEOTIDE SEQUENCE [LARGE SCALE GENOMIC DNA]</scope>
    <source>
        <strain evidence="1 2">Q31a</strain>
    </source>
</reference>
<evidence type="ECO:0000313" key="2">
    <source>
        <dbReference type="Proteomes" id="UP000318017"/>
    </source>
</evidence>
<sequence length="227" mass="25839">MYAPSNVPADREEIDPWTSSLLDVDVPTANRLVGERLKSADPKLSSLVERMAEFIPVQVAFASRRGHVRCVRQYVDAKSNMPQYDAIYIAQPPARKVVLKRIEFFDESLRSTMSEFLERFAGSGEEIEMAGQFAYDHWPTAEEFGYAEESSLGDWKEATLLYHSMNGDAVFIKPNGATAWRVLETDETIPLATTFPEFIELYTDFRGAHEVFDSWAYSEFKDGRTKP</sequence>
<keyword evidence="2" id="KW-1185">Reference proteome</keyword>
<dbReference type="KEGG" id="ahel:Q31a_19070"/>
<dbReference type="Proteomes" id="UP000318017">
    <property type="component" value="Chromosome"/>
</dbReference>
<evidence type="ECO:0000313" key="1">
    <source>
        <dbReference type="EMBL" id="QDV23604.1"/>
    </source>
</evidence>
<organism evidence="1 2">
    <name type="scientific">Aureliella helgolandensis</name>
    <dbReference type="NCBI Taxonomy" id="2527968"/>
    <lineage>
        <taxon>Bacteria</taxon>
        <taxon>Pseudomonadati</taxon>
        <taxon>Planctomycetota</taxon>
        <taxon>Planctomycetia</taxon>
        <taxon>Pirellulales</taxon>
        <taxon>Pirellulaceae</taxon>
        <taxon>Aureliella</taxon>
    </lineage>
</organism>
<gene>
    <name evidence="1" type="ORF">Q31a_19070</name>
</gene>
<protein>
    <recommendedName>
        <fullName evidence="3">SMI1/KNR4 family protein</fullName>
    </recommendedName>
</protein>
<evidence type="ECO:0008006" key="3">
    <source>
        <dbReference type="Google" id="ProtNLM"/>
    </source>
</evidence>
<accession>A0A518G4T1</accession>
<name>A0A518G4T1_9BACT</name>